<accession>A0A3A4REC2</accession>
<dbReference type="SMART" id="SM00471">
    <property type="entry name" value="HDc"/>
    <property type="match status" value="1"/>
</dbReference>
<dbReference type="NCBIfam" id="TIGR00277">
    <property type="entry name" value="HDIG"/>
    <property type="match status" value="1"/>
</dbReference>
<comment type="caution">
    <text evidence="4">The sequence shown here is derived from an EMBL/GenBank/DDBJ whole genome shotgun (WGS) entry which is preliminary data.</text>
</comment>
<keyword evidence="1" id="KW-0732">Signal</keyword>
<gene>
    <name evidence="4" type="ORF">C4541_02690</name>
</gene>
<dbReference type="InterPro" id="IPR037522">
    <property type="entry name" value="HD_GYP_dom"/>
</dbReference>
<dbReference type="Proteomes" id="UP000266426">
    <property type="component" value="Unassembled WGS sequence"/>
</dbReference>
<name>A0A3A4REC2_9BACT</name>
<dbReference type="CDD" id="cd00077">
    <property type="entry name" value="HDc"/>
    <property type="match status" value="1"/>
</dbReference>
<feature type="domain" description="HD" evidence="2">
    <location>
        <begin position="612"/>
        <end position="734"/>
    </location>
</feature>
<evidence type="ECO:0000259" key="2">
    <source>
        <dbReference type="PROSITE" id="PS51831"/>
    </source>
</evidence>
<feature type="chain" id="PRO_5017357761" evidence="1">
    <location>
        <begin position="31"/>
        <end position="831"/>
    </location>
</feature>
<organism evidence="4">
    <name type="scientific">Candidatus Auribacter fodinae</name>
    <dbReference type="NCBI Taxonomy" id="2093366"/>
    <lineage>
        <taxon>Bacteria</taxon>
        <taxon>Pseudomonadati</taxon>
        <taxon>Candidatus Auribacterota</taxon>
        <taxon>Candidatus Auribacteria</taxon>
        <taxon>Candidatus Auribacterales</taxon>
        <taxon>Candidatus Auribacteraceae</taxon>
        <taxon>Candidatus Auribacter</taxon>
    </lineage>
</organism>
<proteinExistence type="predicted"/>
<dbReference type="AlphaFoldDB" id="A0A3A4REC2"/>
<dbReference type="PROSITE" id="PS51832">
    <property type="entry name" value="HD_GYP"/>
    <property type="match status" value="1"/>
</dbReference>
<dbReference type="Gene3D" id="1.10.3210.10">
    <property type="entry name" value="Hypothetical protein af1432"/>
    <property type="match status" value="1"/>
</dbReference>
<feature type="signal peptide" evidence="1">
    <location>
        <begin position="1"/>
        <end position="30"/>
    </location>
</feature>
<reference evidence="4" key="2">
    <citation type="submission" date="2018-03" db="EMBL/GenBank/DDBJ databases">
        <authorList>
            <person name="Keele B.F."/>
        </authorList>
    </citation>
    <scope>NUCLEOTIDE SEQUENCE</scope>
    <source>
        <strain evidence="4">SURF_26</strain>
    </source>
</reference>
<dbReference type="PROSITE" id="PS51831">
    <property type="entry name" value="HD"/>
    <property type="match status" value="1"/>
</dbReference>
<dbReference type="Pfam" id="PF13487">
    <property type="entry name" value="HD_5"/>
    <property type="match status" value="1"/>
</dbReference>
<dbReference type="PANTHER" id="PTHR43155:SF2">
    <property type="entry name" value="CYCLIC DI-GMP PHOSPHODIESTERASE PA4108"/>
    <property type="match status" value="1"/>
</dbReference>
<evidence type="ECO:0000259" key="3">
    <source>
        <dbReference type="PROSITE" id="PS51832"/>
    </source>
</evidence>
<dbReference type="InterPro" id="IPR006674">
    <property type="entry name" value="HD_domain"/>
</dbReference>
<dbReference type="EMBL" id="QZJZ01000016">
    <property type="protein sequence ID" value="RJP61114.1"/>
    <property type="molecule type" value="Genomic_DNA"/>
</dbReference>
<dbReference type="InterPro" id="IPR003607">
    <property type="entry name" value="HD/PDEase_dom"/>
</dbReference>
<evidence type="ECO:0000256" key="1">
    <source>
        <dbReference type="SAM" id="SignalP"/>
    </source>
</evidence>
<protein>
    <submittedName>
        <fullName evidence="4">HD-GYP domain-containing protein</fullName>
    </submittedName>
</protein>
<dbReference type="PANTHER" id="PTHR43155">
    <property type="entry name" value="CYCLIC DI-GMP PHOSPHODIESTERASE PA4108-RELATED"/>
    <property type="match status" value="1"/>
</dbReference>
<reference evidence="4" key="1">
    <citation type="journal article" date="2017" name="ISME J.">
        <title>Energy and carbon metabolisms in a deep terrestrial subsurface fluid microbial community.</title>
        <authorList>
            <person name="Momper L."/>
            <person name="Jungbluth S.P."/>
            <person name="Lee M.D."/>
            <person name="Amend J.P."/>
        </authorList>
    </citation>
    <scope>NUCLEOTIDE SEQUENCE [LARGE SCALE GENOMIC DNA]</scope>
    <source>
        <strain evidence="4">SURF_26</strain>
    </source>
</reference>
<dbReference type="SUPFAM" id="SSF109604">
    <property type="entry name" value="HD-domain/PDEase-like"/>
    <property type="match status" value="1"/>
</dbReference>
<sequence>MCFYNRFVLRKSAYLSVFIAVLLQSLFCGAAEERISVRSEWGTVSGTYDGSSGLHIVYIQDCHTDIGTQLSIAEIINALSSQYGITLVCVEGASKPLDISYYETFDDPVRKKLAANYLLKKGLFSGSEYSAINHEDSAYTVIGVEDPDAYIKNLDIYRDIKTNAKQVLPFLNHARSLSESLRKHIYTEDMQCLRALEYQYQSGQISFFHYFDEVVKRAAEAGIMVHAYPVCSLLNRLRLQEQELQPEMVDMSVDELIRAISKQDVPSLDREHIQKMRRSFTLGICAEMDYLSAVLNVAEKYQQKGRAYQLILKRRTLIQQWEKINPTELNTQLSALVNATAHAFINADPLSMRLFDLEKRIDAFLSVYTLSADRDEYALLSGMDASYSLENLFEEIKSLANAVDAEFSYPKTYADIPLCGALSFYAVASQRDAALVRNTLRELRESGETTAFLIAGGFHNDGITDILRNADISYTVINPAIGTSGASNRPYEELMLGSIPDMGTIREFLDQTLTAPLINGDMSFRELRNYTEIAFALLYQLELEMINEEGWEGFGQGEINMLAAHIINELSGKPTPQLNRVKTIIHQVFAQWHVRMVTDLLVSALESKDSYTAGHVERVAALAGIIGEEMNLGSKDIEELIYAGLLHDIGKSRIPDTLLNSTNKLSSDEFEKIQQHTVYGSELLSQYEGMQRIAEGAKYHHERMDGLGYPEGLEGQEIPLFARIIGVADTYDTLTSERVYRKKRSVDFAIQVILNASGTQFDPEVVEAFYNAYGRYKDVPGSPFYTNGVKDPAQIAETSGSLDYIKEKKRMSARDVFSRTIGFRSLVDSSL</sequence>
<feature type="domain" description="HD-GYP" evidence="3">
    <location>
        <begin position="590"/>
        <end position="785"/>
    </location>
</feature>
<dbReference type="InterPro" id="IPR006675">
    <property type="entry name" value="HDIG_dom"/>
</dbReference>
<evidence type="ECO:0000313" key="4">
    <source>
        <dbReference type="EMBL" id="RJP61114.1"/>
    </source>
</evidence>